<dbReference type="EMBL" id="JBHSOG010000023">
    <property type="protein sequence ID" value="MFC5768944.1"/>
    <property type="molecule type" value="Genomic_DNA"/>
</dbReference>
<keyword evidence="3" id="KW-1185">Reference proteome</keyword>
<evidence type="ECO:0000313" key="3">
    <source>
        <dbReference type="Proteomes" id="UP001595974"/>
    </source>
</evidence>
<organism evidence="2 3">
    <name type="scientific">Thauera sinica</name>
    <dbReference type="NCBI Taxonomy" id="2665146"/>
    <lineage>
        <taxon>Bacteria</taxon>
        <taxon>Pseudomonadati</taxon>
        <taxon>Pseudomonadota</taxon>
        <taxon>Betaproteobacteria</taxon>
        <taxon>Rhodocyclales</taxon>
        <taxon>Zoogloeaceae</taxon>
        <taxon>Thauera</taxon>
    </lineage>
</organism>
<feature type="domain" description="DUF7931" evidence="1">
    <location>
        <begin position="11"/>
        <end position="149"/>
    </location>
</feature>
<gene>
    <name evidence="2" type="ORF">ACFPTN_06125</name>
</gene>
<dbReference type="InterPro" id="IPR057691">
    <property type="entry name" value="DUF7931"/>
</dbReference>
<sequence length="159" mass="17653">MQEYAFDTYAAYREHVLDAVRHATRSLVVFDRDLAQTGFESSAGIEALDTLARNVVGDEAIRILVCSPEHIEQYCPRLLKLVERYGRRMRIRVVGESVAHPDASFIVGDGSTLVTRFHHDRARGKRVDGPGADTSRHTAQFETMWVSAKDGPTGAPLGI</sequence>
<evidence type="ECO:0000313" key="2">
    <source>
        <dbReference type="EMBL" id="MFC5768944.1"/>
    </source>
</evidence>
<dbReference type="Pfam" id="PF25559">
    <property type="entry name" value="DUF7931"/>
    <property type="match status" value="1"/>
</dbReference>
<comment type="caution">
    <text evidence="2">The sequence shown here is derived from an EMBL/GenBank/DDBJ whole genome shotgun (WGS) entry which is preliminary data.</text>
</comment>
<dbReference type="Proteomes" id="UP001595974">
    <property type="component" value="Unassembled WGS sequence"/>
</dbReference>
<evidence type="ECO:0000259" key="1">
    <source>
        <dbReference type="Pfam" id="PF25559"/>
    </source>
</evidence>
<dbReference type="RefSeq" id="WP_096446102.1">
    <property type="nucleotide sequence ID" value="NZ_JBHSOG010000023.1"/>
</dbReference>
<accession>A0ABW1APB6</accession>
<reference evidence="3" key="1">
    <citation type="journal article" date="2019" name="Int. J. Syst. Evol. Microbiol.">
        <title>The Global Catalogue of Microorganisms (GCM) 10K type strain sequencing project: providing services to taxonomists for standard genome sequencing and annotation.</title>
        <authorList>
            <consortium name="The Broad Institute Genomics Platform"/>
            <consortium name="The Broad Institute Genome Sequencing Center for Infectious Disease"/>
            <person name="Wu L."/>
            <person name="Ma J."/>
        </authorList>
    </citation>
    <scope>NUCLEOTIDE SEQUENCE [LARGE SCALE GENOMIC DNA]</scope>
    <source>
        <strain evidence="3">SHR3</strain>
    </source>
</reference>
<proteinExistence type="predicted"/>
<name>A0ABW1APB6_9RHOO</name>
<protein>
    <recommendedName>
        <fullName evidence="1">DUF7931 domain-containing protein</fullName>
    </recommendedName>
</protein>